<dbReference type="InterPro" id="IPR044722">
    <property type="entry name" value="SecA_SF2_C"/>
</dbReference>
<dbReference type="SUPFAM" id="SSF52540">
    <property type="entry name" value="P-loop containing nucleoside triphosphate hydrolases"/>
    <property type="match status" value="2"/>
</dbReference>
<dbReference type="Pfam" id="PF07517">
    <property type="entry name" value="SecA_DEAD"/>
    <property type="match status" value="1"/>
</dbReference>
<dbReference type="InterPro" id="IPR020937">
    <property type="entry name" value="SecA_CS"/>
</dbReference>
<evidence type="ECO:0000313" key="15">
    <source>
        <dbReference type="EMBL" id="QDT58752.1"/>
    </source>
</evidence>
<evidence type="ECO:0000256" key="10">
    <source>
        <dbReference type="HAMAP-Rule" id="MF_01382"/>
    </source>
</evidence>
<keyword evidence="16" id="KW-1185">Reference proteome</keyword>
<evidence type="ECO:0000256" key="6">
    <source>
        <dbReference type="ARBA" id="ARBA00022927"/>
    </source>
</evidence>
<evidence type="ECO:0000256" key="5">
    <source>
        <dbReference type="ARBA" id="ARBA00022840"/>
    </source>
</evidence>
<feature type="compositionally biased region" description="Polar residues" evidence="11">
    <location>
        <begin position="1"/>
        <end position="16"/>
    </location>
</feature>
<feature type="compositionally biased region" description="Low complexity" evidence="11">
    <location>
        <begin position="69"/>
        <end position="84"/>
    </location>
</feature>
<dbReference type="PROSITE" id="PS01312">
    <property type="entry name" value="SECA"/>
    <property type="match status" value="1"/>
</dbReference>
<feature type="domain" description="Helicase C-terminal" evidence="13">
    <location>
        <begin position="571"/>
        <end position="734"/>
    </location>
</feature>
<feature type="binding site" evidence="10">
    <location>
        <position position="653"/>
    </location>
    <ligand>
        <name>ATP</name>
        <dbReference type="ChEBI" id="CHEBI:30616"/>
    </ligand>
</feature>
<keyword evidence="9 10" id="KW-0472">Membrane</keyword>
<dbReference type="GO" id="GO:0065002">
    <property type="term" value="P:intracellular protein transmembrane transport"/>
    <property type="evidence" value="ECO:0007669"/>
    <property type="project" value="UniProtKB-UniRule"/>
</dbReference>
<dbReference type="PROSITE" id="PS51192">
    <property type="entry name" value="HELICASE_ATP_BIND_1"/>
    <property type="match status" value="1"/>
</dbReference>
<dbReference type="InterPro" id="IPR011130">
    <property type="entry name" value="SecA_preprotein_X-link_dom"/>
</dbReference>
<dbReference type="Pfam" id="PF21090">
    <property type="entry name" value="P-loop_SecA"/>
    <property type="match status" value="1"/>
</dbReference>
<dbReference type="Proteomes" id="UP000315003">
    <property type="component" value="Chromosome"/>
</dbReference>
<gene>
    <name evidence="10" type="primary">secA</name>
    <name evidence="15" type="ORF">SV7mr_12510</name>
</gene>
<dbReference type="PANTHER" id="PTHR30612:SF0">
    <property type="entry name" value="CHLOROPLAST PROTEIN-TRANSPORTING ATPASE"/>
    <property type="match status" value="1"/>
</dbReference>
<dbReference type="InterPro" id="IPR000185">
    <property type="entry name" value="SecA"/>
</dbReference>
<dbReference type="Gene3D" id="3.40.50.300">
    <property type="entry name" value="P-loop containing nucleotide triphosphate hydrolases"/>
    <property type="match status" value="2"/>
</dbReference>
<organism evidence="15 16">
    <name type="scientific">Stieleria bergensis</name>
    <dbReference type="NCBI Taxonomy" id="2528025"/>
    <lineage>
        <taxon>Bacteria</taxon>
        <taxon>Pseudomonadati</taxon>
        <taxon>Planctomycetota</taxon>
        <taxon>Planctomycetia</taxon>
        <taxon>Pirellulales</taxon>
        <taxon>Pirellulaceae</taxon>
        <taxon>Stieleria</taxon>
    </lineage>
</organism>
<dbReference type="PANTHER" id="PTHR30612">
    <property type="entry name" value="SECA INNER MEMBRANE COMPONENT OF SEC PROTEIN SECRETION SYSTEM"/>
    <property type="match status" value="1"/>
</dbReference>
<dbReference type="FunFam" id="3.40.50.300:FF:000429">
    <property type="entry name" value="Preprotein translocase subunit SecA"/>
    <property type="match status" value="1"/>
</dbReference>
<dbReference type="SUPFAM" id="SSF81767">
    <property type="entry name" value="Pre-protein crosslinking domain of SecA"/>
    <property type="match status" value="1"/>
</dbReference>
<feature type="domain" description="Helicase ATP-binding" evidence="12">
    <location>
        <begin position="220"/>
        <end position="377"/>
    </location>
</feature>
<evidence type="ECO:0000256" key="11">
    <source>
        <dbReference type="SAM" id="MobiDB-lite"/>
    </source>
</evidence>
<feature type="region of interest" description="Disordered" evidence="11">
    <location>
        <begin position="1"/>
        <end position="120"/>
    </location>
</feature>
<dbReference type="InterPro" id="IPR001650">
    <property type="entry name" value="Helicase_C-like"/>
</dbReference>
<dbReference type="AlphaFoldDB" id="A0A517SRJ6"/>
<dbReference type="GO" id="GO:0017038">
    <property type="term" value="P:protein import"/>
    <property type="evidence" value="ECO:0007669"/>
    <property type="project" value="InterPro"/>
</dbReference>
<dbReference type="EC" id="7.4.2.8" evidence="10"/>
<dbReference type="GO" id="GO:0005829">
    <property type="term" value="C:cytosol"/>
    <property type="evidence" value="ECO:0007669"/>
    <property type="project" value="TreeGrafter"/>
</dbReference>
<dbReference type="GO" id="GO:0008564">
    <property type="term" value="F:protein-exporting ATPase activity"/>
    <property type="evidence" value="ECO:0007669"/>
    <property type="project" value="UniProtKB-EC"/>
</dbReference>
<dbReference type="InterPro" id="IPR011115">
    <property type="entry name" value="SecA_DEAD"/>
</dbReference>
<dbReference type="HAMAP" id="MF_01382">
    <property type="entry name" value="SecA"/>
    <property type="match status" value="1"/>
</dbReference>
<evidence type="ECO:0000256" key="2">
    <source>
        <dbReference type="ARBA" id="ARBA00022475"/>
    </source>
</evidence>
<evidence type="ECO:0000256" key="1">
    <source>
        <dbReference type="ARBA" id="ARBA00022448"/>
    </source>
</evidence>
<dbReference type="CDD" id="cd18803">
    <property type="entry name" value="SF2_C_secA"/>
    <property type="match status" value="1"/>
</dbReference>
<evidence type="ECO:0000259" key="12">
    <source>
        <dbReference type="PROSITE" id="PS51192"/>
    </source>
</evidence>
<dbReference type="Pfam" id="PF01043">
    <property type="entry name" value="SecA_PP_bind"/>
    <property type="match status" value="1"/>
</dbReference>
<dbReference type="GO" id="GO:0005524">
    <property type="term" value="F:ATP binding"/>
    <property type="evidence" value="ECO:0007669"/>
    <property type="project" value="UniProtKB-UniRule"/>
</dbReference>
<accession>A0A517SRJ6</accession>
<dbReference type="InterPro" id="IPR014018">
    <property type="entry name" value="SecA_motor_DEAD"/>
</dbReference>
<dbReference type="PROSITE" id="PS51196">
    <property type="entry name" value="SECA_MOTOR_DEAD"/>
    <property type="match status" value="1"/>
</dbReference>
<keyword evidence="4 10" id="KW-0547">Nucleotide-binding</keyword>
<dbReference type="PRINTS" id="PR00906">
    <property type="entry name" value="SECA"/>
</dbReference>
<keyword evidence="8 10" id="KW-0811">Translocation</keyword>
<sequence>MNSDSNDPQSTENVSGRQPEEILRAAGQELPDPQLPDESAKSEPSAASHSAQPEADGSRPTSQPRAADESSSAAPASSGSVPLAKIPLTKAVADPDRPGQALAADAPPAGDGDASDVSGLEPTIAPKRFQTSGQAKMSVFSGRGFHPKMVKWKQLLAQVNEWEDQLMQEPDDALRKRSLALRYRAMAGEKLSKLLPEAYALVREAGRRTLGMRHYDVQMIGGISLFDSHIAEMQTGEGKTLTATLPLYLHSLPGKGAHLATVNDYLAKRDAEWMTPLFQKLGVSVGIIQTPDDQAARRTSYAAAVTYGTAKEFGFDFLRDRLLLRAQNRIDTEMLGDGGGFSQSGDKPVMRGMHFCLVDEADSILIDEARTPLIIGSLEDTVRDQIVETYRWAAEHAPEYIEDEHYIIDEETKQFELTARGRQKVRALPKSDLVRTMGLVDLYEYTERAAKVHAEFLLDRQYVIRPDDEDKDEIVIVDEFTGRLAEGRKWRDGIHQAIEAKEDLEISVPTGQAARITVQDLFLRYNHLAGMTGTAATSARELSKIYRTPVLRVPTNRPPQRKRLPDRVFGNLTAKFKAIADEVAEVHATGRPVLIGTRSIDKSELLSHMLNDLGIEHEVLNANNVEREAEIVADAGQHGRVTVATNMAGRGTDIKLTDEIVEIGGMHVICTELHDAARIDRQLIGRCGRQGDPGSYRQYLALDDDILKGGLGPQRAEKLKVRGQDVQGSMDRLAKLFRKAQLKVERTHFRDRMVLLHHEKERKKLQREIGQDPYLDTPN</sequence>
<dbReference type="EMBL" id="CP036272">
    <property type="protein sequence ID" value="QDT58752.1"/>
    <property type="molecule type" value="Genomic_DNA"/>
</dbReference>
<feature type="compositionally biased region" description="Low complexity" evidence="11">
    <location>
        <begin position="98"/>
        <end position="112"/>
    </location>
</feature>
<evidence type="ECO:0000313" key="16">
    <source>
        <dbReference type="Proteomes" id="UP000315003"/>
    </source>
</evidence>
<keyword evidence="7 10" id="KW-1278">Translocase</keyword>
<dbReference type="GO" id="GO:0006605">
    <property type="term" value="P:protein targeting"/>
    <property type="evidence" value="ECO:0007669"/>
    <property type="project" value="UniProtKB-UniRule"/>
</dbReference>
<keyword evidence="1 10" id="KW-0813">Transport</keyword>
<keyword evidence="2 10" id="KW-1003">Cell membrane</keyword>
<evidence type="ECO:0000256" key="7">
    <source>
        <dbReference type="ARBA" id="ARBA00022967"/>
    </source>
</evidence>
<keyword evidence="3 10" id="KW-0963">Cytoplasm</keyword>
<evidence type="ECO:0000259" key="13">
    <source>
        <dbReference type="PROSITE" id="PS51194"/>
    </source>
</evidence>
<evidence type="ECO:0000256" key="8">
    <source>
        <dbReference type="ARBA" id="ARBA00023010"/>
    </source>
</evidence>
<dbReference type="PROSITE" id="PS51194">
    <property type="entry name" value="HELICASE_CTER"/>
    <property type="match status" value="1"/>
</dbReference>
<comment type="catalytic activity">
    <reaction evidence="10">
        <text>ATP + H2O + cellular proteinSide 1 = ADP + phosphate + cellular proteinSide 2.</text>
        <dbReference type="EC" id="7.4.2.8"/>
    </reaction>
</comment>
<proteinExistence type="inferred from homology"/>
<evidence type="ECO:0000256" key="3">
    <source>
        <dbReference type="ARBA" id="ARBA00022490"/>
    </source>
</evidence>
<dbReference type="Gene3D" id="3.90.1440.10">
    <property type="entry name" value="SecA, preprotein cross-linking domain"/>
    <property type="match status" value="1"/>
</dbReference>
<feature type="binding site" evidence="10">
    <location>
        <position position="218"/>
    </location>
    <ligand>
        <name>ATP</name>
        <dbReference type="ChEBI" id="CHEBI:30616"/>
    </ligand>
</feature>
<dbReference type="GO" id="GO:0031522">
    <property type="term" value="C:cell envelope Sec protein transport complex"/>
    <property type="evidence" value="ECO:0007669"/>
    <property type="project" value="TreeGrafter"/>
</dbReference>
<evidence type="ECO:0000256" key="9">
    <source>
        <dbReference type="ARBA" id="ARBA00023136"/>
    </source>
</evidence>
<dbReference type="InterPro" id="IPR036670">
    <property type="entry name" value="SecA_X-link_sf"/>
</dbReference>
<dbReference type="GO" id="GO:0043952">
    <property type="term" value="P:protein transport by the Sec complex"/>
    <property type="evidence" value="ECO:0007669"/>
    <property type="project" value="TreeGrafter"/>
</dbReference>
<evidence type="ECO:0000259" key="14">
    <source>
        <dbReference type="PROSITE" id="PS51196"/>
    </source>
</evidence>
<reference evidence="15 16" key="1">
    <citation type="submission" date="2019-02" db="EMBL/GenBank/DDBJ databases">
        <title>Deep-cultivation of Planctomycetes and their phenomic and genomic characterization uncovers novel biology.</title>
        <authorList>
            <person name="Wiegand S."/>
            <person name="Jogler M."/>
            <person name="Boedeker C."/>
            <person name="Pinto D."/>
            <person name="Vollmers J."/>
            <person name="Rivas-Marin E."/>
            <person name="Kohn T."/>
            <person name="Peeters S.H."/>
            <person name="Heuer A."/>
            <person name="Rast P."/>
            <person name="Oberbeckmann S."/>
            <person name="Bunk B."/>
            <person name="Jeske O."/>
            <person name="Meyerdierks A."/>
            <person name="Storesund J.E."/>
            <person name="Kallscheuer N."/>
            <person name="Luecker S."/>
            <person name="Lage O.M."/>
            <person name="Pohl T."/>
            <person name="Merkel B.J."/>
            <person name="Hornburger P."/>
            <person name="Mueller R.-W."/>
            <person name="Bruemmer F."/>
            <person name="Labrenz M."/>
            <person name="Spormann A.M."/>
            <person name="Op den Camp H."/>
            <person name="Overmann J."/>
            <person name="Amann R."/>
            <person name="Jetten M.S.M."/>
            <person name="Mascher T."/>
            <person name="Medema M.H."/>
            <person name="Devos D.P."/>
            <person name="Kaster A.-K."/>
            <person name="Ovreas L."/>
            <person name="Rohde M."/>
            <person name="Galperin M.Y."/>
            <person name="Jogler C."/>
        </authorList>
    </citation>
    <scope>NUCLEOTIDE SEQUENCE [LARGE SCALE GENOMIC DNA]</scope>
    <source>
        <strain evidence="15 16">SV_7m_r</strain>
    </source>
</reference>
<name>A0A517SRJ6_9BACT</name>
<comment type="function">
    <text evidence="10">Part of the Sec protein translocase complex. Interacts with the SecYEG preprotein conducting channel. Has a central role in coupling the hydrolysis of ATP to the transfer of proteins into and across the cell membrane, serving as an ATP-driven molecular motor driving the stepwise translocation of polypeptide chains across the membrane.</text>
</comment>
<dbReference type="SMART" id="SM00958">
    <property type="entry name" value="SecA_PP_bind"/>
    <property type="match status" value="1"/>
</dbReference>
<dbReference type="CDD" id="cd17928">
    <property type="entry name" value="DEXDc_SecA"/>
    <property type="match status" value="1"/>
</dbReference>
<protein>
    <recommendedName>
        <fullName evidence="10">Protein translocase subunit SecA</fullName>
        <ecNumber evidence="10">7.4.2.8</ecNumber>
    </recommendedName>
</protein>
<feature type="binding site" evidence="10">
    <location>
        <begin position="236"/>
        <end position="240"/>
    </location>
    <ligand>
        <name>ATP</name>
        <dbReference type="ChEBI" id="CHEBI:30616"/>
    </ligand>
</feature>
<dbReference type="InterPro" id="IPR014001">
    <property type="entry name" value="Helicase_ATP-bd"/>
</dbReference>
<dbReference type="GO" id="GO:0005886">
    <property type="term" value="C:plasma membrane"/>
    <property type="evidence" value="ECO:0007669"/>
    <property type="project" value="UniProtKB-SubCell"/>
</dbReference>
<feature type="domain" description="SecA family profile" evidence="14">
    <location>
        <begin position="134"/>
        <end position="731"/>
    </location>
</feature>
<keyword evidence="6 10" id="KW-0653">Protein transport</keyword>
<evidence type="ECO:0000256" key="4">
    <source>
        <dbReference type="ARBA" id="ARBA00022741"/>
    </source>
</evidence>
<keyword evidence="5 10" id="KW-0067">ATP-binding</keyword>
<dbReference type="InterPro" id="IPR027417">
    <property type="entry name" value="P-loop_NTPase"/>
</dbReference>
<comment type="subunit">
    <text evidence="10">Monomer and homodimer. Part of the essential Sec protein translocation apparatus which comprises SecA, SecYEG and auxiliary proteins SecDF. Other proteins may also be involved.</text>
</comment>
<dbReference type="SMART" id="SM00957">
    <property type="entry name" value="SecA_DEAD"/>
    <property type="match status" value="1"/>
</dbReference>
<comment type="similarity">
    <text evidence="10">Belongs to the SecA family.</text>
</comment>
<comment type="subcellular location">
    <subcellularLocation>
        <location evidence="10">Cell membrane</location>
        <topology evidence="10">Peripheral membrane protein</topology>
        <orientation evidence="10">Cytoplasmic side</orientation>
    </subcellularLocation>
    <subcellularLocation>
        <location evidence="10">Cytoplasm</location>
    </subcellularLocation>
    <text evidence="10">Distribution is 50-50.</text>
</comment>